<evidence type="ECO:0000313" key="10">
    <source>
        <dbReference type="Proteomes" id="UP000321720"/>
    </source>
</evidence>
<dbReference type="PANTHER" id="PTHR43289">
    <property type="entry name" value="MITOGEN-ACTIVATED PROTEIN KINASE KINASE KINASE 20-RELATED"/>
    <property type="match status" value="1"/>
</dbReference>
<dbReference type="PROSITE" id="PS50011">
    <property type="entry name" value="PROTEIN_KINASE_DOM"/>
    <property type="match status" value="1"/>
</dbReference>
<dbReference type="RefSeq" id="WP_146843516.1">
    <property type="nucleotide sequence ID" value="NZ_BJWG01000012.1"/>
</dbReference>
<evidence type="ECO:0000313" key="9">
    <source>
        <dbReference type="EMBL" id="GEL95881.1"/>
    </source>
</evidence>
<feature type="compositionally biased region" description="Acidic residues" evidence="6">
    <location>
        <begin position="271"/>
        <end position="291"/>
    </location>
</feature>
<name>A0A511JD03_9CELL</name>
<dbReference type="OrthoDB" id="9762169at2"/>
<keyword evidence="4 5" id="KW-0067">ATP-binding</keyword>
<evidence type="ECO:0000256" key="3">
    <source>
        <dbReference type="ARBA" id="ARBA00022777"/>
    </source>
</evidence>
<keyword evidence="7" id="KW-0812">Transmembrane</keyword>
<feature type="region of interest" description="Disordered" evidence="6">
    <location>
        <begin position="319"/>
        <end position="353"/>
    </location>
</feature>
<sequence length="613" mass="62794">MERIGLEPGAQIGGYTVVAPLGSGGMGTVYRAVDDGGTAVALKLLHPQVGADAAARERLRREVVALQRLRHPAVASVLDAEADSTEAFIVTELVHGDTLAEHVRDRGELAPADLAELAAGLADALEAVHAAGVVHRDLKPSNVLVTDDGPVLIDFGIAQAADDEAVTSTGFVVGTPGYLAPELLDGADPTAATDMWGWAALVAFAATGRAPFGTRPLEAVLARARSGEPDLAGLGPLTAGALRRALDPDPATRLAPADLVAALRVAALDGDPLDGDDSDDASDDAPDEVDDDAAPAETVAIAAGGAATTVAAVSAHDGRTAVMPVDGPDETELLPEPVPGEPDEADGPDETAVLPADDLDAELTALVAEPLGEPDGDLDVDLDDLDDETGVEWIEEDLDASELTDEGSGYQRPPARRRWGSMLALAGVVGVAGALAPLVTLIVVGVVIVAVRTFGTAVEAMHGRRERSGVRPSDVWRTVVASPWYFVRAVVAQVPSLVVSACVMLVVGGAIVWLVDNETWTIGELESGDPIQGTTAAVVVGALVLLGVCVVWWGPLSGMTRTGARRVLAIVAPGRTGALVLVCVCLAAMFVIVAVIANGAPIVWAPVSTPTVP</sequence>
<dbReference type="Gene3D" id="1.10.510.10">
    <property type="entry name" value="Transferase(Phosphotransferase) domain 1"/>
    <property type="match status" value="1"/>
</dbReference>
<feature type="region of interest" description="Disordered" evidence="6">
    <location>
        <begin position="270"/>
        <end position="291"/>
    </location>
</feature>
<keyword evidence="1" id="KW-0808">Transferase</keyword>
<evidence type="ECO:0000256" key="2">
    <source>
        <dbReference type="ARBA" id="ARBA00022741"/>
    </source>
</evidence>
<protein>
    <recommendedName>
        <fullName evidence="8">Protein kinase domain-containing protein</fullName>
    </recommendedName>
</protein>
<dbReference type="InterPro" id="IPR017441">
    <property type="entry name" value="Protein_kinase_ATP_BS"/>
</dbReference>
<feature type="binding site" evidence="5">
    <location>
        <position position="43"/>
    </location>
    <ligand>
        <name>ATP</name>
        <dbReference type="ChEBI" id="CHEBI:30616"/>
    </ligand>
</feature>
<keyword evidence="3" id="KW-0418">Kinase</keyword>
<organism evidence="9 10">
    <name type="scientific">Cellulomonas composti</name>
    <dbReference type="NCBI Taxonomy" id="266130"/>
    <lineage>
        <taxon>Bacteria</taxon>
        <taxon>Bacillati</taxon>
        <taxon>Actinomycetota</taxon>
        <taxon>Actinomycetes</taxon>
        <taxon>Micrococcales</taxon>
        <taxon>Cellulomonadaceae</taxon>
        <taxon>Cellulomonas</taxon>
    </lineage>
</organism>
<dbReference type="CDD" id="cd14014">
    <property type="entry name" value="STKc_PknB_like"/>
    <property type="match status" value="1"/>
</dbReference>
<reference evidence="9 10" key="1">
    <citation type="submission" date="2019-07" db="EMBL/GenBank/DDBJ databases">
        <title>Whole genome shotgun sequence of Cellulomonas composti NBRC 100758.</title>
        <authorList>
            <person name="Hosoyama A."/>
            <person name="Uohara A."/>
            <person name="Ohji S."/>
            <person name="Ichikawa N."/>
        </authorList>
    </citation>
    <scope>NUCLEOTIDE SEQUENCE [LARGE SCALE GENOMIC DNA]</scope>
    <source>
        <strain evidence="9 10">NBRC 100758</strain>
    </source>
</reference>
<dbReference type="AlphaFoldDB" id="A0A511JD03"/>
<evidence type="ECO:0000256" key="6">
    <source>
        <dbReference type="SAM" id="MobiDB-lite"/>
    </source>
</evidence>
<evidence type="ECO:0000256" key="1">
    <source>
        <dbReference type="ARBA" id="ARBA00022679"/>
    </source>
</evidence>
<dbReference type="PANTHER" id="PTHR43289:SF34">
    <property type="entry name" value="SERINE_THREONINE-PROTEIN KINASE YBDM-RELATED"/>
    <property type="match status" value="1"/>
</dbReference>
<evidence type="ECO:0000259" key="8">
    <source>
        <dbReference type="PROSITE" id="PS50011"/>
    </source>
</evidence>
<accession>A0A511JD03</accession>
<dbReference type="InterPro" id="IPR011009">
    <property type="entry name" value="Kinase-like_dom_sf"/>
</dbReference>
<feature type="transmembrane region" description="Helical" evidence="7">
    <location>
        <begin position="422"/>
        <end position="451"/>
    </location>
</feature>
<feature type="transmembrane region" description="Helical" evidence="7">
    <location>
        <begin position="494"/>
        <end position="515"/>
    </location>
</feature>
<dbReference type="Pfam" id="PF00069">
    <property type="entry name" value="Pkinase"/>
    <property type="match status" value="1"/>
</dbReference>
<feature type="transmembrane region" description="Helical" evidence="7">
    <location>
        <begin position="577"/>
        <end position="604"/>
    </location>
</feature>
<keyword evidence="7" id="KW-0472">Membrane</keyword>
<feature type="transmembrane region" description="Helical" evidence="7">
    <location>
        <begin position="535"/>
        <end position="556"/>
    </location>
</feature>
<evidence type="ECO:0000256" key="7">
    <source>
        <dbReference type="SAM" id="Phobius"/>
    </source>
</evidence>
<dbReference type="PROSITE" id="PS00108">
    <property type="entry name" value="PROTEIN_KINASE_ST"/>
    <property type="match status" value="1"/>
</dbReference>
<keyword evidence="2 5" id="KW-0547">Nucleotide-binding</keyword>
<dbReference type="Gene3D" id="3.30.200.20">
    <property type="entry name" value="Phosphorylase Kinase, domain 1"/>
    <property type="match status" value="1"/>
</dbReference>
<dbReference type="SMART" id="SM00220">
    <property type="entry name" value="S_TKc"/>
    <property type="match status" value="1"/>
</dbReference>
<evidence type="ECO:0000256" key="4">
    <source>
        <dbReference type="ARBA" id="ARBA00022840"/>
    </source>
</evidence>
<dbReference type="EMBL" id="BJWG01000012">
    <property type="protein sequence ID" value="GEL95881.1"/>
    <property type="molecule type" value="Genomic_DNA"/>
</dbReference>
<dbReference type="InterPro" id="IPR000719">
    <property type="entry name" value="Prot_kinase_dom"/>
</dbReference>
<proteinExistence type="predicted"/>
<comment type="caution">
    <text evidence="9">The sequence shown here is derived from an EMBL/GenBank/DDBJ whole genome shotgun (WGS) entry which is preliminary data.</text>
</comment>
<dbReference type="Proteomes" id="UP000321720">
    <property type="component" value="Unassembled WGS sequence"/>
</dbReference>
<gene>
    <name evidence="9" type="ORF">CCO02nite_25390</name>
</gene>
<dbReference type="InterPro" id="IPR008271">
    <property type="entry name" value="Ser/Thr_kinase_AS"/>
</dbReference>
<dbReference type="PROSITE" id="PS00107">
    <property type="entry name" value="PROTEIN_KINASE_ATP"/>
    <property type="match status" value="1"/>
</dbReference>
<dbReference type="GO" id="GO:0004674">
    <property type="term" value="F:protein serine/threonine kinase activity"/>
    <property type="evidence" value="ECO:0007669"/>
    <property type="project" value="TreeGrafter"/>
</dbReference>
<keyword evidence="7" id="KW-1133">Transmembrane helix</keyword>
<dbReference type="SUPFAM" id="SSF56112">
    <property type="entry name" value="Protein kinase-like (PK-like)"/>
    <property type="match status" value="1"/>
</dbReference>
<feature type="domain" description="Protein kinase" evidence="8">
    <location>
        <begin position="15"/>
        <end position="268"/>
    </location>
</feature>
<evidence type="ECO:0000256" key="5">
    <source>
        <dbReference type="PROSITE-ProRule" id="PRU10141"/>
    </source>
</evidence>
<dbReference type="GO" id="GO:0005524">
    <property type="term" value="F:ATP binding"/>
    <property type="evidence" value="ECO:0007669"/>
    <property type="project" value="UniProtKB-UniRule"/>
</dbReference>
<keyword evidence="10" id="KW-1185">Reference proteome</keyword>